<evidence type="ECO:0000313" key="3">
    <source>
        <dbReference type="EnsemblPlants" id="ORUFI02G18410.1"/>
    </source>
</evidence>
<accession>A0A0E0NF83</accession>
<feature type="transmembrane region" description="Helical" evidence="2">
    <location>
        <begin position="122"/>
        <end position="141"/>
    </location>
</feature>
<keyword evidence="4" id="KW-1185">Reference proteome</keyword>
<dbReference type="Proteomes" id="UP000008022">
    <property type="component" value="Unassembled WGS sequence"/>
</dbReference>
<evidence type="ECO:0000256" key="1">
    <source>
        <dbReference type="SAM" id="MobiDB-lite"/>
    </source>
</evidence>
<dbReference type="HOGENOM" id="CLU_1868507_0_0_1"/>
<proteinExistence type="predicted"/>
<feature type="region of interest" description="Disordered" evidence="1">
    <location>
        <begin position="1"/>
        <end position="21"/>
    </location>
</feature>
<evidence type="ECO:0000313" key="4">
    <source>
        <dbReference type="Proteomes" id="UP000008022"/>
    </source>
</evidence>
<keyword evidence="2" id="KW-0472">Membrane</keyword>
<reference evidence="4" key="1">
    <citation type="submission" date="2013-06" db="EMBL/GenBank/DDBJ databases">
        <authorList>
            <person name="Zhao Q."/>
        </authorList>
    </citation>
    <scope>NUCLEOTIDE SEQUENCE</scope>
    <source>
        <strain evidence="4">cv. W1943</strain>
    </source>
</reference>
<dbReference type="EnsemblPlants" id="ORUFI02G18410.1">
    <property type="protein sequence ID" value="ORUFI02G18410.1"/>
    <property type="gene ID" value="ORUFI02G18410"/>
</dbReference>
<organism evidence="3 4">
    <name type="scientific">Oryza rufipogon</name>
    <name type="common">Brownbeard rice</name>
    <name type="synonym">Asian wild rice</name>
    <dbReference type="NCBI Taxonomy" id="4529"/>
    <lineage>
        <taxon>Eukaryota</taxon>
        <taxon>Viridiplantae</taxon>
        <taxon>Streptophyta</taxon>
        <taxon>Embryophyta</taxon>
        <taxon>Tracheophyta</taxon>
        <taxon>Spermatophyta</taxon>
        <taxon>Magnoliopsida</taxon>
        <taxon>Liliopsida</taxon>
        <taxon>Poales</taxon>
        <taxon>Poaceae</taxon>
        <taxon>BOP clade</taxon>
        <taxon>Oryzoideae</taxon>
        <taxon>Oryzeae</taxon>
        <taxon>Oryzinae</taxon>
        <taxon>Oryza</taxon>
    </lineage>
</organism>
<evidence type="ECO:0000256" key="2">
    <source>
        <dbReference type="SAM" id="Phobius"/>
    </source>
</evidence>
<dbReference type="AlphaFoldDB" id="A0A0E0NF83"/>
<keyword evidence="2" id="KW-1133">Transmembrane helix</keyword>
<keyword evidence="2" id="KW-0812">Transmembrane</keyword>
<sequence length="144" mass="14384">MGEVEFSPAVGSGGGEGSQLDAVAGSRRCVGGGVVGRREAEVARLAAAAAASGDLRGGRIVAQVCSRGGGHARSCGRRSVGGGLPVPAWQRGISRLRVGESGVRPPPLSLATAEAVPATTRFFFLAVFLLSLFLSVPPAIAGSC</sequence>
<protein>
    <submittedName>
        <fullName evidence="3">Uncharacterized protein</fullName>
    </submittedName>
</protein>
<name>A0A0E0NF83_ORYRU</name>
<dbReference type="OMA" id="WQRGISR"/>
<reference evidence="3" key="2">
    <citation type="submission" date="2015-06" db="UniProtKB">
        <authorList>
            <consortium name="EnsemblPlants"/>
        </authorList>
    </citation>
    <scope>IDENTIFICATION</scope>
</reference>
<dbReference type="Gramene" id="ORUFI02G18410.1">
    <property type="protein sequence ID" value="ORUFI02G18410.1"/>
    <property type="gene ID" value="ORUFI02G18410"/>
</dbReference>